<dbReference type="Proteomes" id="UP000240206">
    <property type="component" value="Unassembled WGS sequence"/>
</dbReference>
<reference evidence="2" key="1">
    <citation type="submission" date="2018-03" db="EMBL/GenBank/DDBJ databases">
        <title>Ecological and genomic features of two cosmopolitan and abundant freshwater picocyanobacteria.</title>
        <authorList>
            <person name="Cabello-Yeves P.J."/>
            <person name="Picazo A."/>
            <person name="Camacho A."/>
            <person name="Callieri C."/>
            <person name="Rosselli R."/>
            <person name="Roda-Garcia J."/>
            <person name="Coutinho F.H."/>
            <person name="Rodriguez-Valera F."/>
        </authorList>
    </citation>
    <scope>NUCLEOTIDE SEQUENCE [LARGE SCALE GENOMIC DNA]</scope>
    <source>
        <strain evidence="2">Tous</strain>
    </source>
</reference>
<organism evidence="1 2">
    <name type="scientific">Synechococcus lacustris str. Tous</name>
    <dbReference type="NCBI Taxonomy" id="1910958"/>
    <lineage>
        <taxon>Bacteria</taxon>
        <taxon>Bacillati</taxon>
        <taxon>Cyanobacteriota</taxon>
        <taxon>Cyanophyceae</taxon>
        <taxon>Synechococcales</taxon>
        <taxon>Synechococcaceae</taxon>
        <taxon>Synechococcus</taxon>
    </lineage>
</organism>
<name>A0A2P7EEA9_9SYNE</name>
<dbReference type="EMBL" id="PXVC01000027">
    <property type="protein sequence ID" value="PSI01573.1"/>
    <property type="molecule type" value="Genomic_DNA"/>
</dbReference>
<gene>
    <name evidence="1" type="ORF">C7K08_07145</name>
</gene>
<evidence type="ECO:0000313" key="2">
    <source>
        <dbReference type="Proteomes" id="UP000240206"/>
    </source>
</evidence>
<comment type="caution">
    <text evidence="1">The sequence shown here is derived from an EMBL/GenBank/DDBJ whole genome shotgun (WGS) entry which is preliminary data.</text>
</comment>
<dbReference type="AlphaFoldDB" id="A0A2P7EEA9"/>
<protein>
    <submittedName>
        <fullName evidence="1">Uncharacterized protein</fullName>
    </submittedName>
</protein>
<keyword evidence="2" id="KW-1185">Reference proteome</keyword>
<proteinExistence type="predicted"/>
<evidence type="ECO:0000313" key="1">
    <source>
        <dbReference type="EMBL" id="PSI01573.1"/>
    </source>
</evidence>
<sequence length="154" mass="17292">MLSFFNPFRRGRKMEDGKPGFDTSFNTLQGNQEIPVLNSEKTHPSVDSTVPETIQQLLAIQERQPSSFAPVVSMEIESGKVKELLEHIMLLSTSPWEDQQIALALISRLEALHQAVVHDLHGNPEASHQLITRWSVDADRLMHARNMLGNVDLG</sequence>
<accession>A0A2P7EEA9</accession>